<keyword evidence="3" id="KW-0223">Dioxygenase</keyword>
<organism evidence="8">
    <name type="scientific">Pinguiococcus pyrenoidosus</name>
    <dbReference type="NCBI Taxonomy" id="172671"/>
    <lineage>
        <taxon>Eukaryota</taxon>
        <taxon>Sar</taxon>
        <taxon>Stramenopiles</taxon>
        <taxon>Ochrophyta</taxon>
        <taxon>Pinguiophyceae</taxon>
        <taxon>Pinguiochrysidales</taxon>
        <taxon>Pinguiochrysidaceae</taxon>
        <taxon>Pinguiococcus</taxon>
    </lineage>
</organism>
<gene>
    <name evidence="8" type="ORF">PPYR1160_LOCUS8818</name>
</gene>
<dbReference type="SMART" id="SM00702">
    <property type="entry name" value="P4Hc"/>
    <property type="match status" value="1"/>
</dbReference>
<evidence type="ECO:0000256" key="3">
    <source>
        <dbReference type="ARBA" id="ARBA00022964"/>
    </source>
</evidence>
<dbReference type="PANTHER" id="PTHR10869:SF229">
    <property type="entry name" value="PROLYL 4-HYDROXYLASE ALPHA SUBUNIT DOMAIN-CONTAINING PROTEIN"/>
    <property type="match status" value="1"/>
</dbReference>
<feature type="domain" description="Fe2OG dioxygenase" evidence="7">
    <location>
        <begin position="192"/>
        <end position="303"/>
    </location>
</feature>
<feature type="chain" id="PRO_5030773487" description="Fe2OG dioxygenase domain-containing protein" evidence="6">
    <location>
        <begin position="22"/>
        <end position="331"/>
    </location>
</feature>
<dbReference type="GO" id="GO:0005783">
    <property type="term" value="C:endoplasmic reticulum"/>
    <property type="evidence" value="ECO:0007669"/>
    <property type="project" value="TreeGrafter"/>
</dbReference>
<dbReference type="Gene3D" id="2.60.120.620">
    <property type="entry name" value="q2cbj1_9rhob like domain"/>
    <property type="match status" value="1"/>
</dbReference>
<evidence type="ECO:0000256" key="5">
    <source>
        <dbReference type="ARBA" id="ARBA00023004"/>
    </source>
</evidence>
<dbReference type="InterPro" id="IPR005123">
    <property type="entry name" value="Oxoglu/Fe-dep_dioxygenase_dom"/>
</dbReference>
<keyword evidence="5" id="KW-0408">Iron</keyword>
<reference evidence="8" key="1">
    <citation type="submission" date="2021-01" db="EMBL/GenBank/DDBJ databases">
        <authorList>
            <person name="Corre E."/>
            <person name="Pelletier E."/>
            <person name="Niang G."/>
            <person name="Scheremetjew M."/>
            <person name="Finn R."/>
            <person name="Kale V."/>
            <person name="Holt S."/>
            <person name="Cochrane G."/>
            <person name="Meng A."/>
            <person name="Brown T."/>
            <person name="Cohen L."/>
        </authorList>
    </citation>
    <scope>NUCLEOTIDE SEQUENCE</scope>
    <source>
        <strain evidence="8">CCMP2078</strain>
    </source>
</reference>
<dbReference type="AlphaFoldDB" id="A0A7R9UBJ0"/>
<dbReference type="InterPro" id="IPR045054">
    <property type="entry name" value="P4HA-like"/>
</dbReference>
<feature type="signal peptide" evidence="6">
    <location>
        <begin position="1"/>
        <end position="21"/>
    </location>
</feature>
<evidence type="ECO:0000256" key="2">
    <source>
        <dbReference type="ARBA" id="ARBA00022723"/>
    </source>
</evidence>
<accession>A0A7R9UBJ0</accession>
<name>A0A7R9UBJ0_9STRA</name>
<dbReference type="PROSITE" id="PS51471">
    <property type="entry name" value="FE2OG_OXY"/>
    <property type="match status" value="1"/>
</dbReference>
<keyword evidence="4" id="KW-0560">Oxidoreductase</keyword>
<dbReference type="InterPro" id="IPR006620">
    <property type="entry name" value="Pro_4_hyd_alph"/>
</dbReference>
<dbReference type="PANTHER" id="PTHR10869">
    <property type="entry name" value="PROLYL 4-HYDROXYLASE ALPHA SUBUNIT"/>
    <property type="match status" value="1"/>
</dbReference>
<evidence type="ECO:0000256" key="4">
    <source>
        <dbReference type="ARBA" id="ARBA00023002"/>
    </source>
</evidence>
<evidence type="ECO:0000256" key="6">
    <source>
        <dbReference type="SAM" id="SignalP"/>
    </source>
</evidence>
<keyword evidence="6" id="KW-0732">Signal</keyword>
<keyword evidence="2" id="KW-0479">Metal-binding</keyword>
<protein>
    <recommendedName>
        <fullName evidence="7">Fe2OG dioxygenase domain-containing protein</fullName>
    </recommendedName>
</protein>
<dbReference type="GO" id="GO:0004656">
    <property type="term" value="F:procollagen-proline 4-dioxygenase activity"/>
    <property type="evidence" value="ECO:0007669"/>
    <property type="project" value="TreeGrafter"/>
</dbReference>
<dbReference type="GO" id="GO:0031418">
    <property type="term" value="F:L-ascorbic acid binding"/>
    <property type="evidence" value="ECO:0007669"/>
    <property type="project" value="InterPro"/>
</dbReference>
<sequence>MLRSRLLTLFVILGALSSGHALSKSFARRARNKHRAPSKESAAAAEDSGPRILPLGKKALKKRVYLPLQEDASAAPVVVPPTAGDKDLAQHARRLLDSEFVKVAVEAFGKDAVQLQCFEPPVVTIEGFLDGAACDALRAAASDGKGYEVPSKTFSADTAGHRTSTSWFLNFRDCQAFVKQALRLMPEIRLAQMEEPQVVRYSFGQKFGWHGDALPKQLLAADLSDGGQRIATLLVYLNDVENGGSTVFKDLGLDGKPLKVKPEKGKALLFFPSNRAGEPDDRTEHQAEPALDEKWIAQMWIHEAPYEPKLPIGNSNEEAAVFGSSSQASSV</sequence>
<dbReference type="Pfam" id="PF13640">
    <property type="entry name" value="2OG-FeII_Oxy_3"/>
    <property type="match status" value="1"/>
</dbReference>
<proteinExistence type="predicted"/>
<evidence type="ECO:0000259" key="7">
    <source>
        <dbReference type="PROSITE" id="PS51471"/>
    </source>
</evidence>
<comment type="cofactor">
    <cofactor evidence="1">
        <name>L-ascorbate</name>
        <dbReference type="ChEBI" id="CHEBI:38290"/>
    </cofactor>
</comment>
<dbReference type="GO" id="GO:0005506">
    <property type="term" value="F:iron ion binding"/>
    <property type="evidence" value="ECO:0007669"/>
    <property type="project" value="InterPro"/>
</dbReference>
<evidence type="ECO:0000256" key="1">
    <source>
        <dbReference type="ARBA" id="ARBA00001961"/>
    </source>
</evidence>
<dbReference type="InterPro" id="IPR044862">
    <property type="entry name" value="Pro_4_hyd_alph_FE2OG_OXY"/>
</dbReference>
<dbReference type="EMBL" id="HBEA01011541">
    <property type="protein sequence ID" value="CAD8259316.1"/>
    <property type="molecule type" value="Transcribed_RNA"/>
</dbReference>
<evidence type="ECO:0000313" key="8">
    <source>
        <dbReference type="EMBL" id="CAD8259316.1"/>
    </source>
</evidence>